<evidence type="ECO:0000313" key="2">
    <source>
        <dbReference type="Proteomes" id="UP000018291"/>
    </source>
</evidence>
<dbReference type="HOGENOM" id="CLU_3363985_0_0_11"/>
<dbReference type="AlphaFoldDB" id="R4Z0Q2"/>
<comment type="caution">
    <text evidence="1">The sequence shown here is derived from an EMBL/GenBank/DDBJ whole genome shotgun (WGS) entry which is preliminary data.</text>
</comment>
<dbReference type="EMBL" id="CANL01000035">
    <property type="protein sequence ID" value="CCM64509.1"/>
    <property type="molecule type" value="Genomic_DNA"/>
</dbReference>
<reference evidence="1 2" key="1">
    <citation type="journal article" date="2013" name="ISME J.">
        <title>Metabolic model for the filamentous 'Candidatus Microthrix parvicella' based on genomic and metagenomic analyses.</title>
        <authorList>
            <person name="Jon McIlroy S."/>
            <person name="Kristiansen R."/>
            <person name="Albertsen M."/>
            <person name="Michael Karst S."/>
            <person name="Rossetti S."/>
            <person name="Lund Nielsen J."/>
            <person name="Tandoi V."/>
            <person name="James Seviour R."/>
            <person name="Nielsen P.H."/>
        </authorList>
    </citation>
    <scope>NUCLEOTIDE SEQUENCE [LARGE SCALE GENOMIC DNA]</scope>
    <source>
        <strain evidence="1 2">RN1</strain>
    </source>
</reference>
<evidence type="ECO:0000313" key="1">
    <source>
        <dbReference type="EMBL" id="CCM64509.1"/>
    </source>
</evidence>
<keyword evidence="2" id="KW-1185">Reference proteome</keyword>
<proteinExistence type="predicted"/>
<accession>R4Z0Q2</accession>
<dbReference type="Proteomes" id="UP000018291">
    <property type="component" value="Unassembled WGS sequence"/>
</dbReference>
<sequence>MALGDALTPITALLGEPPGWTALNPTMAQSLAGVK</sequence>
<organism evidence="1 2">
    <name type="scientific">Candidatus Neomicrothrix parvicella RN1</name>
    <dbReference type="NCBI Taxonomy" id="1229780"/>
    <lineage>
        <taxon>Bacteria</taxon>
        <taxon>Bacillati</taxon>
        <taxon>Actinomycetota</taxon>
        <taxon>Acidimicrobiia</taxon>
        <taxon>Acidimicrobiales</taxon>
        <taxon>Microthrixaceae</taxon>
        <taxon>Candidatus Neomicrothrix</taxon>
    </lineage>
</organism>
<name>R4Z0Q2_9ACTN</name>
<gene>
    <name evidence="1" type="ORF">BN381_400027</name>
</gene>
<protein>
    <submittedName>
        <fullName evidence="1">Uncharacterized protein</fullName>
    </submittedName>
</protein>